<dbReference type="GO" id="GO:0003700">
    <property type="term" value="F:DNA-binding transcription factor activity"/>
    <property type="evidence" value="ECO:0007669"/>
    <property type="project" value="TreeGrafter"/>
</dbReference>
<evidence type="ECO:0000313" key="6">
    <source>
        <dbReference type="EMBL" id="PSW22119.1"/>
    </source>
</evidence>
<dbReference type="SUPFAM" id="SSF55781">
    <property type="entry name" value="GAF domain-like"/>
    <property type="match status" value="1"/>
</dbReference>
<dbReference type="PANTHER" id="PTHR30136:SF35">
    <property type="entry name" value="HTH-TYPE TRANSCRIPTIONAL REGULATOR RV1719"/>
    <property type="match status" value="1"/>
</dbReference>
<sequence length="274" mass="31632">MWESLSTKWNIERRHIFTYRRQVYLASTERRVIMSSKQGNQALNKAIDVIDAIADGHRQLKDICDTLDLPKSTVHRILQGLIEARYIREVKGIGLVLGTKMIQLGIRAQKDMPLKEIAQPYLRELADKTKDTVHLGIKDEDEIFYLDKIPGERAIQLRSQVGDRLPLAATGVGKALMIDMPKMEWQRLITKQTNHNLEAMLARMEEYSQHDYSFDLEDNEDLVRCVAVPIRNKHNNIIAAISVTSIKEYMPDTRMQELISLMKVYSQKISEQLN</sequence>
<dbReference type="PANTHER" id="PTHR30136">
    <property type="entry name" value="HELIX-TURN-HELIX TRANSCRIPTIONAL REGULATOR, ICLR FAMILY"/>
    <property type="match status" value="1"/>
</dbReference>
<dbReference type="Pfam" id="PF01614">
    <property type="entry name" value="IclR_C"/>
    <property type="match status" value="1"/>
</dbReference>
<dbReference type="Pfam" id="PF09339">
    <property type="entry name" value="HTH_IclR"/>
    <property type="match status" value="1"/>
</dbReference>
<evidence type="ECO:0000256" key="2">
    <source>
        <dbReference type="ARBA" id="ARBA00023125"/>
    </source>
</evidence>
<proteinExistence type="predicted"/>
<accession>A0A2T3P0W9</accession>
<protein>
    <submittedName>
        <fullName evidence="6">IclR family transcriptional regulator</fullName>
    </submittedName>
</protein>
<evidence type="ECO:0000259" key="4">
    <source>
        <dbReference type="PROSITE" id="PS51077"/>
    </source>
</evidence>
<dbReference type="AlphaFoldDB" id="A0A2T3P0W9"/>
<reference evidence="6 7" key="1">
    <citation type="submission" date="2018-01" db="EMBL/GenBank/DDBJ databases">
        <title>Whole genome sequencing of Histamine producing bacteria.</title>
        <authorList>
            <person name="Butler K."/>
        </authorList>
    </citation>
    <scope>NUCLEOTIDE SEQUENCE [LARGE SCALE GENOMIC DNA]</scope>
    <source>
        <strain evidence="6 7">DSM 100436</strain>
    </source>
</reference>
<dbReference type="InterPro" id="IPR029016">
    <property type="entry name" value="GAF-like_dom_sf"/>
</dbReference>
<dbReference type="Gene3D" id="3.30.450.40">
    <property type="match status" value="1"/>
</dbReference>
<dbReference type="GO" id="GO:0045892">
    <property type="term" value="P:negative regulation of DNA-templated transcription"/>
    <property type="evidence" value="ECO:0007669"/>
    <property type="project" value="TreeGrafter"/>
</dbReference>
<keyword evidence="2" id="KW-0238">DNA-binding</keyword>
<evidence type="ECO:0000256" key="1">
    <source>
        <dbReference type="ARBA" id="ARBA00023015"/>
    </source>
</evidence>
<dbReference type="SUPFAM" id="SSF46785">
    <property type="entry name" value="Winged helix' DNA-binding domain"/>
    <property type="match status" value="1"/>
</dbReference>
<dbReference type="InterPro" id="IPR050707">
    <property type="entry name" value="HTH_MetabolicPath_Reg"/>
</dbReference>
<dbReference type="PROSITE" id="PS51077">
    <property type="entry name" value="HTH_ICLR"/>
    <property type="match status" value="1"/>
</dbReference>
<dbReference type="EMBL" id="PYMA01000001">
    <property type="protein sequence ID" value="PSW22119.1"/>
    <property type="molecule type" value="Genomic_DNA"/>
</dbReference>
<dbReference type="Proteomes" id="UP000241771">
    <property type="component" value="Unassembled WGS sequence"/>
</dbReference>
<keyword evidence="1" id="KW-0805">Transcription regulation</keyword>
<feature type="domain" description="HTH iclR-type" evidence="4">
    <location>
        <begin position="40"/>
        <end position="106"/>
    </location>
</feature>
<evidence type="ECO:0000259" key="5">
    <source>
        <dbReference type="PROSITE" id="PS51078"/>
    </source>
</evidence>
<dbReference type="InterPro" id="IPR036388">
    <property type="entry name" value="WH-like_DNA-bd_sf"/>
</dbReference>
<gene>
    <name evidence="6" type="ORF">C9I98_02315</name>
</gene>
<dbReference type="Gene3D" id="1.10.10.10">
    <property type="entry name" value="Winged helix-like DNA-binding domain superfamily/Winged helix DNA-binding domain"/>
    <property type="match status" value="1"/>
</dbReference>
<keyword evidence="7" id="KW-1185">Reference proteome</keyword>
<feature type="domain" description="IclR-ED" evidence="5">
    <location>
        <begin position="100"/>
        <end position="274"/>
    </location>
</feature>
<comment type="caution">
    <text evidence="6">The sequence shown here is derived from an EMBL/GenBank/DDBJ whole genome shotgun (WGS) entry which is preliminary data.</text>
</comment>
<evidence type="ECO:0000313" key="7">
    <source>
        <dbReference type="Proteomes" id="UP000241771"/>
    </source>
</evidence>
<dbReference type="InterPro" id="IPR014757">
    <property type="entry name" value="Tscrpt_reg_IclR_C"/>
</dbReference>
<name>A0A2T3P0W9_9GAMM</name>
<dbReference type="GO" id="GO:0003677">
    <property type="term" value="F:DNA binding"/>
    <property type="evidence" value="ECO:0007669"/>
    <property type="project" value="UniProtKB-KW"/>
</dbReference>
<dbReference type="PROSITE" id="PS51078">
    <property type="entry name" value="ICLR_ED"/>
    <property type="match status" value="1"/>
</dbReference>
<dbReference type="InterPro" id="IPR036390">
    <property type="entry name" value="WH_DNA-bd_sf"/>
</dbReference>
<dbReference type="InterPro" id="IPR005471">
    <property type="entry name" value="Tscrpt_reg_IclR_N"/>
</dbReference>
<dbReference type="SMART" id="SM00346">
    <property type="entry name" value="HTH_ICLR"/>
    <property type="match status" value="1"/>
</dbReference>
<organism evidence="6 7">
    <name type="scientific">Photobacterium sanctipauli</name>
    <dbReference type="NCBI Taxonomy" id="1342794"/>
    <lineage>
        <taxon>Bacteria</taxon>
        <taxon>Pseudomonadati</taxon>
        <taxon>Pseudomonadota</taxon>
        <taxon>Gammaproteobacteria</taxon>
        <taxon>Vibrionales</taxon>
        <taxon>Vibrionaceae</taxon>
        <taxon>Photobacterium</taxon>
    </lineage>
</organism>
<keyword evidence="3" id="KW-0804">Transcription</keyword>
<evidence type="ECO:0000256" key="3">
    <source>
        <dbReference type="ARBA" id="ARBA00023163"/>
    </source>
</evidence>